<name>A0ABU6YZX1_9FABA</name>
<evidence type="ECO:0000313" key="2">
    <source>
        <dbReference type="EMBL" id="MED6214648.1"/>
    </source>
</evidence>
<feature type="compositionally biased region" description="Basic residues" evidence="1">
    <location>
        <begin position="104"/>
        <end position="113"/>
    </location>
</feature>
<dbReference type="Proteomes" id="UP001341840">
    <property type="component" value="Unassembled WGS sequence"/>
</dbReference>
<organism evidence="2 3">
    <name type="scientific">Stylosanthes scabra</name>
    <dbReference type="NCBI Taxonomy" id="79078"/>
    <lineage>
        <taxon>Eukaryota</taxon>
        <taxon>Viridiplantae</taxon>
        <taxon>Streptophyta</taxon>
        <taxon>Embryophyta</taxon>
        <taxon>Tracheophyta</taxon>
        <taxon>Spermatophyta</taxon>
        <taxon>Magnoliopsida</taxon>
        <taxon>eudicotyledons</taxon>
        <taxon>Gunneridae</taxon>
        <taxon>Pentapetalae</taxon>
        <taxon>rosids</taxon>
        <taxon>fabids</taxon>
        <taxon>Fabales</taxon>
        <taxon>Fabaceae</taxon>
        <taxon>Papilionoideae</taxon>
        <taxon>50 kb inversion clade</taxon>
        <taxon>dalbergioids sensu lato</taxon>
        <taxon>Dalbergieae</taxon>
        <taxon>Pterocarpus clade</taxon>
        <taxon>Stylosanthes</taxon>
    </lineage>
</organism>
<keyword evidence="3" id="KW-1185">Reference proteome</keyword>
<proteinExistence type="predicted"/>
<dbReference type="EMBL" id="JASCZI010245476">
    <property type="protein sequence ID" value="MED6214648.1"/>
    <property type="molecule type" value="Genomic_DNA"/>
</dbReference>
<accession>A0ABU6YZX1</accession>
<evidence type="ECO:0000313" key="3">
    <source>
        <dbReference type="Proteomes" id="UP001341840"/>
    </source>
</evidence>
<feature type="compositionally biased region" description="Basic and acidic residues" evidence="1">
    <location>
        <begin position="83"/>
        <end position="94"/>
    </location>
</feature>
<evidence type="ECO:0000256" key="1">
    <source>
        <dbReference type="SAM" id="MobiDB-lite"/>
    </source>
</evidence>
<sequence>MNCMHKFSDVGHPSYSTLWKASRLTCQRGSNGGMERHSCCGRETATLVGQKADDVKNDVDPLERSDNSFKSKIPTRLIVTKGDGTDGRGKKPTDDEGQLSTNKFSRKVSKHTKLQIVDQDDKE</sequence>
<comment type="caution">
    <text evidence="2">The sequence shown here is derived from an EMBL/GenBank/DDBJ whole genome shotgun (WGS) entry which is preliminary data.</text>
</comment>
<feature type="region of interest" description="Disordered" evidence="1">
    <location>
        <begin position="79"/>
        <end position="123"/>
    </location>
</feature>
<gene>
    <name evidence="2" type="ORF">PIB30_105269</name>
</gene>
<protein>
    <submittedName>
        <fullName evidence="2">Uncharacterized protein</fullName>
    </submittedName>
</protein>
<reference evidence="2 3" key="1">
    <citation type="journal article" date="2023" name="Plants (Basel)">
        <title>Bridging the Gap: Combining Genomics and Transcriptomics Approaches to Understand Stylosanthes scabra, an Orphan Legume from the Brazilian Caatinga.</title>
        <authorList>
            <person name="Ferreira-Neto J.R.C."/>
            <person name="da Silva M.D."/>
            <person name="Binneck E."/>
            <person name="de Melo N.F."/>
            <person name="da Silva R.H."/>
            <person name="de Melo A.L.T.M."/>
            <person name="Pandolfi V."/>
            <person name="Bustamante F.O."/>
            <person name="Brasileiro-Vidal A.C."/>
            <person name="Benko-Iseppon A.M."/>
        </authorList>
    </citation>
    <scope>NUCLEOTIDE SEQUENCE [LARGE SCALE GENOMIC DNA]</scope>
    <source>
        <tissue evidence="2">Leaves</tissue>
    </source>
</reference>